<dbReference type="STRING" id="1314777.A0A164TG93"/>
<dbReference type="EC" id="2.7.1.48" evidence="5"/>
<comment type="pathway">
    <text evidence="1 5">Pyrimidine metabolism; UMP biosynthesis via salvage pathway; UMP from uridine: step 1/1.</text>
</comment>
<keyword evidence="4 5" id="KW-0418">Kinase</keyword>
<reference evidence="9 10" key="1">
    <citation type="journal article" date="2016" name="Mol. Biol. Evol.">
        <title>Comparative Genomics of Early-Diverging Mushroom-Forming Fungi Provides Insights into the Origins of Lignocellulose Decay Capabilities.</title>
        <authorList>
            <person name="Nagy L.G."/>
            <person name="Riley R."/>
            <person name="Tritt A."/>
            <person name="Adam C."/>
            <person name="Daum C."/>
            <person name="Floudas D."/>
            <person name="Sun H."/>
            <person name="Yadav J.S."/>
            <person name="Pangilinan J."/>
            <person name="Larsson K.H."/>
            <person name="Matsuura K."/>
            <person name="Barry K."/>
            <person name="Labutti K."/>
            <person name="Kuo R."/>
            <person name="Ohm R.A."/>
            <person name="Bhattacharya S.S."/>
            <person name="Shirouzu T."/>
            <person name="Yoshinaga Y."/>
            <person name="Martin F.M."/>
            <person name="Grigoriev I.V."/>
            <person name="Hibbett D.S."/>
        </authorList>
    </citation>
    <scope>NUCLEOTIDE SEQUENCE [LARGE SCALE GENOMIC DNA]</scope>
    <source>
        <strain evidence="9 10">HHB9708</strain>
    </source>
</reference>
<evidence type="ECO:0000313" key="9">
    <source>
        <dbReference type="EMBL" id="KZS92340.1"/>
    </source>
</evidence>
<dbReference type="NCBIfam" id="TIGR00235">
    <property type="entry name" value="udk"/>
    <property type="match status" value="1"/>
</dbReference>
<dbReference type="SUPFAM" id="SSF52540">
    <property type="entry name" value="P-loop containing nucleoside triphosphate hydrolases"/>
    <property type="match status" value="1"/>
</dbReference>
<dbReference type="InterPro" id="IPR029057">
    <property type="entry name" value="PRTase-like"/>
</dbReference>
<feature type="domain" description="Phosphoribulokinase/uridine kinase" evidence="7">
    <location>
        <begin position="96"/>
        <end position="278"/>
    </location>
</feature>
<dbReference type="InterPro" id="IPR000836">
    <property type="entry name" value="PRTase_dom"/>
</dbReference>
<dbReference type="GO" id="GO:0043771">
    <property type="term" value="F:cytidine kinase activity"/>
    <property type="evidence" value="ECO:0007669"/>
    <property type="project" value="RHEA"/>
</dbReference>
<dbReference type="FunFam" id="3.40.50.300:FF:002070">
    <property type="entry name" value="Uridine kinase"/>
    <property type="match status" value="1"/>
</dbReference>
<protein>
    <recommendedName>
        <fullName evidence="5">Uridine kinase</fullName>
        <ecNumber evidence="5">2.7.1.48</ecNumber>
    </recommendedName>
</protein>
<dbReference type="GO" id="GO:0004849">
    <property type="term" value="F:uridine kinase activity"/>
    <property type="evidence" value="ECO:0007669"/>
    <property type="project" value="UniProtKB-EC"/>
</dbReference>
<dbReference type="PANTHER" id="PTHR10285">
    <property type="entry name" value="URIDINE KINASE"/>
    <property type="match status" value="1"/>
</dbReference>
<keyword evidence="2 5" id="KW-0808">Transferase</keyword>
<evidence type="ECO:0000259" key="8">
    <source>
        <dbReference type="Pfam" id="PF14681"/>
    </source>
</evidence>
<evidence type="ECO:0000256" key="1">
    <source>
        <dbReference type="ARBA" id="ARBA00004690"/>
    </source>
</evidence>
<dbReference type="InterPro" id="IPR000764">
    <property type="entry name" value="Uridine_kinase-like"/>
</dbReference>
<keyword evidence="5" id="KW-0067">ATP-binding</keyword>
<sequence length="558" mass="61516">MSAQHVTSNTNGRHSGTPASVPSIKVDNGTPIEQSAPPPKLEALASYLARPSLPLSRSNSFSGLAHLESKKNIILKSHGRPPWYGEDGQRVSDAFVIGIAGGSASGKTYVAQQIVRSLGNIPSVVIMSQDSFYKFHTPEEIELANMSRFDLDHPSAIDMPLFASCLQDLKECKQANIPIYSFTEHQRQSETKYLYGAAIIIAEGIMALQDPALRAIYDLKIFVQCDSDLMLARRIKRDVAERGRTVDGILEQYLRYVKPAYDNFVQPTSKYADIIVPGSQNSVAIDLISTHVRRMLDNRSNSFRDRLYVSGGLGDPSHRQSENLSVLPQTPQLNGIFTILRDRTTSRGDFVFYADRLATFIAEKAMEFLPFKPKSVITPTEAIAEGKTLGTEFVCGISIIRSGGPLERGLQRVFRDIRIGSLLIQSDDKTGEPLLLHTMLPFCLRDRGTAKDTWVYLLDAQIGTGAAAFMAVRILLDHGVQQDHIIFLTFLVSRSGGVSALNKAFPGVRILCGAVDDELVEGWLPAADSDDPHEGRKVWIVEPGMGHIGKWISCVYLL</sequence>
<dbReference type="Pfam" id="PF14681">
    <property type="entry name" value="UPRTase"/>
    <property type="match status" value="1"/>
</dbReference>
<feature type="domain" description="Phosphoribosyltransferase" evidence="8">
    <location>
        <begin position="328"/>
        <end position="520"/>
    </location>
</feature>
<dbReference type="InterPro" id="IPR006083">
    <property type="entry name" value="PRK/URK"/>
</dbReference>
<name>A0A164TG93_9AGAM</name>
<dbReference type="UniPathway" id="UPA00579">
    <property type="reaction ID" value="UER00640"/>
</dbReference>
<keyword evidence="3 5" id="KW-0547">Nucleotide-binding</keyword>
<dbReference type="NCBIfam" id="NF004018">
    <property type="entry name" value="PRK05480.1"/>
    <property type="match status" value="1"/>
</dbReference>
<dbReference type="Gene3D" id="3.40.50.300">
    <property type="entry name" value="P-loop containing nucleotide triphosphate hydrolases"/>
    <property type="match status" value="1"/>
</dbReference>
<proteinExistence type="inferred from homology"/>
<dbReference type="Pfam" id="PF00485">
    <property type="entry name" value="PRK"/>
    <property type="match status" value="1"/>
</dbReference>
<comment type="catalytic activity">
    <reaction evidence="5">
        <text>uridine + ATP = UMP + ADP + H(+)</text>
        <dbReference type="Rhea" id="RHEA:16825"/>
        <dbReference type="ChEBI" id="CHEBI:15378"/>
        <dbReference type="ChEBI" id="CHEBI:16704"/>
        <dbReference type="ChEBI" id="CHEBI:30616"/>
        <dbReference type="ChEBI" id="CHEBI:57865"/>
        <dbReference type="ChEBI" id="CHEBI:456216"/>
        <dbReference type="EC" id="2.7.1.48"/>
    </reaction>
</comment>
<evidence type="ECO:0000256" key="6">
    <source>
        <dbReference type="SAM" id="MobiDB-lite"/>
    </source>
</evidence>
<organism evidence="9 10">
    <name type="scientific">Sistotremastrum niveocremeum HHB9708</name>
    <dbReference type="NCBI Taxonomy" id="1314777"/>
    <lineage>
        <taxon>Eukaryota</taxon>
        <taxon>Fungi</taxon>
        <taxon>Dikarya</taxon>
        <taxon>Basidiomycota</taxon>
        <taxon>Agaricomycotina</taxon>
        <taxon>Agaricomycetes</taxon>
        <taxon>Sistotremastrales</taxon>
        <taxon>Sistotremastraceae</taxon>
        <taxon>Sertulicium</taxon>
        <taxon>Sertulicium niveocremeum</taxon>
    </lineage>
</organism>
<evidence type="ECO:0000256" key="5">
    <source>
        <dbReference type="RuleBase" id="RU003825"/>
    </source>
</evidence>
<evidence type="ECO:0000313" key="10">
    <source>
        <dbReference type="Proteomes" id="UP000076722"/>
    </source>
</evidence>
<dbReference type="Gene3D" id="3.40.50.2020">
    <property type="match status" value="1"/>
</dbReference>
<evidence type="ECO:0000256" key="3">
    <source>
        <dbReference type="ARBA" id="ARBA00022741"/>
    </source>
</evidence>
<feature type="compositionally biased region" description="Polar residues" evidence="6">
    <location>
        <begin position="1"/>
        <end position="20"/>
    </location>
</feature>
<comment type="catalytic activity">
    <reaction evidence="5">
        <text>cytidine + ATP = CMP + ADP + H(+)</text>
        <dbReference type="Rhea" id="RHEA:24674"/>
        <dbReference type="ChEBI" id="CHEBI:15378"/>
        <dbReference type="ChEBI" id="CHEBI:17562"/>
        <dbReference type="ChEBI" id="CHEBI:30616"/>
        <dbReference type="ChEBI" id="CHEBI:60377"/>
        <dbReference type="ChEBI" id="CHEBI:456216"/>
        <dbReference type="EC" id="2.7.1.48"/>
    </reaction>
</comment>
<dbReference type="AlphaFoldDB" id="A0A164TG93"/>
<dbReference type="Proteomes" id="UP000076722">
    <property type="component" value="Unassembled WGS sequence"/>
</dbReference>
<dbReference type="CDD" id="cd06223">
    <property type="entry name" value="PRTases_typeI"/>
    <property type="match status" value="1"/>
</dbReference>
<accession>A0A164TG93</accession>
<dbReference type="GO" id="GO:0044206">
    <property type="term" value="P:UMP salvage"/>
    <property type="evidence" value="ECO:0007669"/>
    <property type="project" value="UniProtKB-UniPathway"/>
</dbReference>
<dbReference type="PRINTS" id="PR00988">
    <property type="entry name" value="URIDINKINASE"/>
</dbReference>
<evidence type="ECO:0000256" key="4">
    <source>
        <dbReference type="ARBA" id="ARBA00022777"/>
    </source>
</evidence>
<gene>
    <name evidence="9" type="ORF">SISNIDRAFT_510140</name>
</gene>
<dbReference type="SUPFAM" id="SSF53271">
    <property type="entry name" value="PRTase-like"/>
    <property type="match status" value="1"/>
</dbReference>
<dbReference type="GO" id="GO:0005524">
    <property type="term" value="F:ATP binding"/>
    <property type="evidence" value="ECO:0007669"/>
    <property type="project" value="UniProtKB-KW"/>
</dbReference>
<evidence type="ECO:0000259" key="7">
    <source>
        <dbReference type="Pfam" id="PF00485"/>
    </source>
</evidence>
<evidence type="ECO:0000256" key="2">
    <source>
        <dbReference type="ARBA" id="ARBA00022679"/>
    </source>
</evidence>
<feature type="region of interest" description="Disordered" evidence="6">
    <location>
        <begin position="1"/>
        <end position="38"/>
    </location>
</feature>
<dbReference type="GO" id="GO:0044211">
    <property type="term" value="P:CTP salvage"/>
    <property type="evidence" value="ECO:0007669"/>
    <property type="project" value="UniProtKB-UniPathway"/>
</dbReference>
<dbReference type="OrthoDB" id="738517at2759"/>
<dbReference type="CDD" id="cd02023">
    <property type="entry name" value="UMPK"/>
    <property type="match status" value="1"/>
</dbReference>
<dbReference type="InterPro" id="IPR027417">
    <property type="entry name" value="P-loop_NTPase"/>
</dbReference>
<comment type="pathway">
    <text evidence="5">Pyrimidine metabolism; CTP biosynthesis via salvage pathway; CTP from cytidine: step 1/3.</text>
</comment>
<keyword evidence="10" id="KW-1185">Reference proteome</keyword>
<dbReference type="UniPathway" id="UPA00574">
    <property type="reaction ID" value="UER00637"/>
</dbReference>
<dbReference type="EMBL" id="KV419410">
    <property type="protein sequence ID" value="KZS92340.1"/>
    <property type="molecule type" value="Genomic_DNA"/>
</dbReference>
<comment type="similarity">
    <text evidence="5">Belongs to the uridine kinase family.</text>
</comment>